<evidence type="ECO:0000256" key="1">
    <source>
        <dbReference type="ARBA" id="ARBA00005525"/>
    </source>
</evidence>
<feature type="region of interest" description="Disordered" evidence="4">
    <location>
        <begin position="1"/>
        <end position="23"/>
    </location>
</feature>
<dbReference type="Pfam" id="PF03807">
    <property type="entry name" value="F420_oxidored"/>
    <property type="match status" value="1"/>
</dbReference>
<gene>
    <name evidence="7" type="ORF">BJ085DRAFT_23743</name>
</gene>
<dbReference type="InterPro" id="IPR029036">
    <property type="entry name" value="P5CR_dimer"/>
</dbReference>
<dbReference type="PANTHER" id="PTHR11645">
    <property type="entry name" value="PYRROLINE-5-CARBOXYLATE REDUCTASE"/>
    <property type="match status" value="1"/>
</dbReference>
<evidence type="ECO:0000313" key="8">
    <source>
        <dbReference type="Proteomes" id="UP000268162"/>
    </source>
</evidence>
<keyword evidence="2" id="KW-0521">NADP</keyword>
<accession>A0A4P9ZTE1</accession>
<comment type="similarity">
    <text evidence="1">Belongs to the pyrroline-5-carboxylate reductase family.</text>
</comment>
<sequence length="333" mass="34197">MPAANSATAPSSNTPTATAAASQGSSATAISKSKIITFIGGGNMAEAILGGLIAQGYLPENLRVSDPIAERCVYMHTKYRVPVYTDNPAALCGQPGASPAGCASSYPTDGRSSDIIILAVKPQVTQLVLAPLGAELTQTQPLLISIVAGIRIADLLRWIKPAVPQNTPANLPPVVRCMPNTPALVGQGASGLFADSRVSETQRAMTCEILGAVSKVFWVDQENLIDAVTAVSGSGPAYFFLMLEAMQQGGLAAGLSSQMAAELAAQTCLGAATMILNSSDSAAELRRKVTSPKGTTEAAINTMIAGGLKEAVVGGVMAADRRSKELADILGQQ</sequence>
<dbReference type="NCBIfam" id="TIGR00112">
    <property type="entry name" value="proC"/>
    <property type="match status" value="1"/>
</dbReference>
<evidence type="ECO:0000259" key="5">
    <source>
        <dbReference type="Pfam" id="PF03807"/>
    </source>
</evidence>
<dbReference type="Gene3D" id="3.40.50.720">
    <property type="entry name" value="NAD(P)-binding Rossmann-like Domain"/>
    <property type="match status" value="1"/>
</dbReference>
<proteinExistence type="inferred from homology"/>
<dbReference type="AlphaFoldDB" id="A0A4P9ZTE1"/>
<evidence type="ECO:0000313" key="7">
    <source>
        <dbReference type="EMBL" id="RKP36783.1"/>
    </source>
</evidence>
<evidence type="ECO:0000256" key="4">
    <source>
        <dbReference type="SAM" id="MobiDB-lite"/>
    </source>
</evidence>
<dbReference type="GO" id="GO:0004735">
    <property type="term" value="F:pyrroline-5-carboxylate reductase activity"/>
    <property type="evidence" value="ECO:0007669"/>
    <property type="project" value="InterPro"/>
</dbReference>
<keyword evidence="8" id="KW-1185">Reference proteome</keyword>
<dbReference type="InterPro" id="IPR036291">
    <property type="entry name" value="NAD(P)-bd_dom_sf"/>
</dbReference>
<dbReference type="SUPFAM" id="SSF48179">
    <property type="entry name" value="6-phosphogluconate dehydrogenase C-terminal domain-like"/>
    <property type="match status" value="1"/>
</dbReference>
<dbReference type="Gene3D" id="1.10.3730.10">
    <property type="entry name" value="ProC C-terminal domain-like"/>
    <property type="match status" value="1"/>
</dbReference>
<dbReference type="InterPro" id="IPR028939">
    <property type="entry name" value="P5C_Rdtase_cat_N"/>
</dbReference>
<evidence type="ECO:0000256" key="2">
    <source>
        <dbReference type="ARBA" id="ARBA00022857"/>
    </source>
</evidence>
<protein>
    <submittedName>
        <fullName evidence="7">Pyrroline-5-carboxylate reductase dimerization-domain-containing protein</fullName>
    </submittedName>
</protein>
<dbReference type="EMBL" id="ML002595">
    <property type="protein sequence ID" value="RKP36783.1"/>
    <property type="molecule type" value="Genomic_DNA"/>
</dbReference>
<dbReference type="HAMAP" id="MF_01925">
    <property type="entry name" value="P5C_reductase"/>
    <property type="match status" value="1"/>
</dbReference>
<dbReference type="OrthoDB" id="10263291at2759"/>
<dbReference type="Proteomes" id="UP000268162">
    <property type="component" value="Unassembled WGS sequence"/>
</dbReference>
<evidence type="ECO:0000256" key="3">
    <source>
        <dbReference type="ARBA" id="ARBA00023002"/>
    </source>
</evidence>
<name>A0A4P9ZTE1_9FUNG</name>
<keyword evidence="3" id="KW-0560">Oxidoreductase</keyword>
<dbReference type="SUPFAM" id="SSF51735">
    <property type="entry name" value="NAD(P)-binding Rossmann-fold domains"/>
    <property type="match status" value="1"/>
</dbReference>
<dbReference type="InterPro" id="IPR000304">
    <property type="entry name" value="Pyrroline-COOH_reductase"/>
</dbReference>
<dbReference type="FunFam" id="1.10.3730.10:FF:000001">
    <property type="entry name" value="Pyrroline-5-carboxylate reductase"/>
    <property type="match status" value="1"/>
</dbReference>
<dbReference type="PANTHER" id="PTHR11645:SF0">
    <property type="entry name" value="PYRROLINE-5-CARBOXYLATE REDUCTASE 3"/>
    <property type="match status" value="1"/>
</dbReference>
<evidence type="ECO:0000259" key="6">
    <source>
        <dbReference type="Pfam" id="PF14748"/>
    </source>
</evidence>
<dbReference type="Pfam" id="PF14748">
    <property type="entry name" value="P5CR_dimer"/>
    <property type="match status" value="1"/>
</dbReference>
<dbReference type="InterPro" id="IPR008927">
    <property type="entry name" value="6-PGluconate_DH-like_C_sf"/>
</dbReference>
<feature type="domain" description="Pyrroline-5-carboxylate reductase catalytic N-terminal" evidence="5">
    <location>
        <begin position="36"/>
        <end position="149"/>
    </location>
</feature>
<organism evidence="7 8">
    <name type="scientific">Dimargaris cristalligena</name>
    <dbReference type="NCBI Taxonomy" id="215637"/>
    <lineage>
        <taxon>Eukaryota</taxon>
        <taxon>Fungi</taxon>
        <taxon>Fungi incertae sedis</taxon>
        <taxon>Zoopagomycota</taxon>
        <taxon>Kickxellomycotina</taxon>
        <taxon>Dimargaritomycetes</taxon>
        <taxon>Dimargaritales</taxon>
        <taxon>Dimargaritaceae</taxon>
        <taxon>Dimargaris</taxon>
    </lineage>
</organism>
<dbReference type="GO" id="GO:0055129">
    <property type="term" value="P:L-proline biosynthetic process"/>
    <property type="evidence" value="ECO:0007669"/>
    <property type="project" value="TreeGrafter"/>
</dbReference>
<feature type="domain" description="Pyrroline-5-carboxylate reductase dimerisation" evidence="6">
    <location>
        <begin position="222"/>
        <end position="326"/>
    </location>
</feature>
<reference evidence="8" key="1">
    <citation type="journal article" date="2018" name="Nat. Microbiol.">
        <title>Leveraging single-cell genomics to expand the fungal tree of life.</title>
        <authorList>
            <person name="Ahrendt S.R."/>
            <person name="Quandt C.A."/>
            <person name="Ciobanu D."/>
            <person name="Clum A."/>
            <person name="Salamov A."/>
            <person name="Andreopoulos B."/>
            <person name="Cheng J.F."/>
            <person name="Woyke T."/>
            <person name="Pelin A."/>
            <person name="Henrissat B."/>
            <person name="Reynolds N.K."/>
            <person name="Benny G.L."/>
            <person name="Smith M.E."/>
            <person name="James T.Y."/>
            <person name="Grigoriev I.V."/>
        </authorList>
    </citation>
    <scope>NUCLEOTIDE SEQUENCE [LARGE SCALE GENOMIC DNA]</scope>
    <source>
        <strain evidence="8">RSA 468</strain>
    </source>
</reference>
<dbReference type="STRING" id="215637.A0A4P9ZTE1"/>